<evidence type="ECO:0000313" key="3">
    <source>
        <dbReference type="EMBL" id="MBZ4186350.1"/>
    </source>
</evidence>
<dbReference type="InterPro" id="IPR019251">
    <property type="entry name" value="DUF2231_TM"/>
</dbReference>
<evidence type="ECO:0000259" key="2">
    <source>
        <dbReference type="Pfam" id="PF09990"/>
    </source>
</evidence>
<evidence type="ECO:0000313" key="4">
    <source>
        <dbReference type="Proteomes" id="UP001430290"/>
    </source>
</evidence>
<feature type="transmembrane region" description="Helical" evidence="1">
    <location>
        <begin position="74"/>
        <end position="94"/>
    </location>
</feature>
<keyword evidence="1" id="KW-0812">Transmembrane</keyword>
<keyword evidence="1" id="KW-0472">Membrane</keyword>
<name>A0ABS7TEQ7_9GAMM</name>
<reference evidence="3" key="1">
    <citation type="submission" date="2021-09" db="EMBL/GenBank/DDBJ databases">
        <authorList>
            <person name="Wu T."/>
            <person name="Guo S.Z."/>
        </authorList>
    </citation>
    <scope>NUCLEOTIDE SEQUENCE</scope>
    <source>
        <strain evidence="3">RSS-23</strain>
    </source>
</reference>
<feature type="domain" description="DUF2231" evidence="2">
    <location>
        <begin position="2"/>
        <end position="138"/>
    </location>
</feature>
<keyword evidence="4" id="KW-1185">Reference proteome</keyword>
<dbReference type="Proteomes" id="UP001430290">
    <property type="component" value="Unassembled WGS sequence"/>
</dbReference>
<accession>A0ABS7TEQ7</accession>
<dbReference type="PROSITE" id="PS51257">
    <property type="entry name" value="PROKAR_LIPOPROTEIN"/>
    <property type="match status" value="1"/>
</dbReference>
<dbReference type="EMBL" id="JAIQDJ010000003">
    <property type="protein sequence ID" value="MBZ4186350.1"/>
    <property type="molecule type" value="Genomic_DNA"/>
</dbReference>
<evidence type="ECO:0000256" key="1">
    <source>
        <dbReference type="SAM" id="Phobius"/>
    </source>
</evidence>
<protein>
    <submittedName>
        <fullName evidence="3">DUF2231 domain-containing protein</fullName>
    </submittedName>
</protein>
<sequence length="140" mass="14484">MKHPAHPALVHFPIACWSLASCADGVALLAWPAQLHLLAAVLIAIGCGSGLLAAVAGFVELLKLPAGHPAERKANVHMSFALASGCLYAGSLFLRIEHQQFIAPDVLALLLSGAGLLVLLVTGWLGGQLVYRHGVGVAGR</sequence>
<dbReference type="Pfam" id="PF09990">
    <property type="entry name" value="DUF2231"/>
    <property type="match status" value="1"/>
</dbReference>
<keyword evidence="1" id="KW-1133">Transmembrane helix</keyword>
<comment type="caution">
    <text evidence="3">The sequence shown here is derived from an EMBL/GenBank/DDBJ whole genome shotgun (WGS) entry which is preliminary data.</text>
</comment>
<dbReference type="RefSeq" id="WP_223629027.1">
    <property type="nucleotide sequence ID" value="NZ_JAIQDJ010000003.1"/>
</dbReference>
<feature type="transmembrane region" description="Helical" evidence="1">
    <location>
        <begin position="37"/>
        <end position="62"/>
    </location>
</feature>
<feature type="transmembrane region" description="Helical" evidence="1">
    <location>
        <begin position="106"/>
        <end position="131"/>
    </location>
</feature>
<feature type="transmembrane region" description="Helical" evidence="1">
    <location>
        <begin position="12"/>
        <end position="31"/>
    </location>
</feature>
<proteinExistence type="predicted"/>
<organism evidence="3 4">
    <name type="scientific">Thermomonas beijingensis</name>
    <dbReference type="NCBI Taxonomy" id="2872701"/>
    <lineage>
        <taxon>Bacteria</taxon>
        <taxon>Pseudomonadati</taxon>
        <taxon>Pseudomonadota</taxon>
        <taxon>Gammaproteobacteria</taxon>
        <taxon>Lysobacterales</taxon>
        <taxon>Lysobacteraceae</taxon>
        <taxon>Thermomonas</taxon>
    </lineage>
</organism>
<gene>
    <name evidence="3" type="ORF">K7B09_08450</name>
</gene>